<feature type="transmembrane region" description="Helical" evidence="3">
    <location>
        <begin position="53"/>
        <end position="76"/>
    </location>
</feature>
<dbReference type="PANTHER" id="PTHR46225">
    <property type="entry name" value="C3H4 TYPE ZINC FINGER PROTEIN"/>
    <property type="match status" value="1"/>
</dbReference>
<dbReference type="EMBL" id="MCGE01000009">
    <property type="protein sequence ID" value="ORZ17692.1"/>
    <property type="molecule type" value="Genomic_DNA"/>
</dbReference>
<dbReference type="InterPro" id="IPR001841">
    <property type="entry name" value="Znf_RING"/>
</dbReference>
<accession>A0A1X2IJH3</accession>
<keyword evidence="6" id="KW-1185">Reference proteome</keyword>
<dbReference type="PROSITE" id="PS50089">
    <property type="entry name" value="ZF_RING_2"/>
    <property type="match status" value="1"/>
</dbReference>
<feature type="transmembrane region" description="Helical" evidence="3">
    <location>
        <begin position="230"/>
        <end position="258"/>
    </location>
</feature>
<reference evidence="5 6" key="1">
    <citation type="submission" date="2016-07" db="EMBL/GenBank/DDBJ databases">
        <title>Pervasive Adenine N6-methylation of Active Genes in Fungi.</title>
        <authorList>
            <consortium name="DOE Joint Genome Institute"/>
            <person name="Mondo S.J."/>
            <person name="Dannebaum R.O."/>
            <person name="Kuo R.C."/>
            <person name="Labutti K."/>
            <person name="Haridas S."/>
            <person name="Kuo A."/>
            <person name="Salamov A."/>
            <person name="Ahrendt S.R."/>
            <person name="Lipzen A."/>
            <person name="Sullivan W."/>
            <person name="Andreopoulos W.B."/>
            <person name="Clum A."/>
            <person name="Lindquist E."/>
            <person name="Daum C."/>
            <person name="Ramamoorthy G.K."/>
            <person name="Gryganskyi A."/>
            <person name="Culley D."/>
            <person name="Magnuson J.K."/>
            <person name="James T.Y."/>
            <person name="O'Malley M.A."/>
            <person name="Stajich J.E."/>
            <person name="Spatafora J.W."/>
            <person name="Visel A."/>
            <person name="Grigoriev I.V."/>
        </authorList>
    </citation>
    <scope>NUCLEOTIDE SEQUENCE [LARGE SCALE GENOMIC DNA]</scope>
    <source>
        <strain evidence="5 6">NRRL 1336</strain>
    </source>
</reference>
<evidence type="ECO:0000256" key="1">
    <source>
        <dbReference type="PROSITE-ProRule" id="PRU00175"/>
    </source>
</evidence>
<dbReference type="SUPFAM" id="SSF57850">
    <property type="entry name" value="RING/U-box"/>
    <property type="match status" value="1"/>
</dbReference>
<dbReference type="GO" id="GO:0008270">
    <property type="term" value="F:zinc ion binding"/>
    <property type="evidence" value="ECO:0007669"/>
    <property type="project" value="UniProtKB-KW"/>
</dbReference>
<feature type="transmembrane region" description="Helical" evidence="3">
    <location>
        <begin position="193"/>
        <end position="210"/>
    </location>
</feature>
<dbReference type="OrthoDB" id="8062037at2759"/>
<keyword evidence="1" id="KW-0863">Zinc-finger</keyword>
<keyword evidence="1" id="KW-0862">Zinc</keyword>
<evidence type="ECO:0000313" key="6">
    <source>
        <dbReference type="Proteomes" id="UP000193560"/>
    </source>
</evidence>
<evidence type="ECO:0000256" key="2">
    <source>
        <dbReference type="SAM" id="MobiDB-lite"/>
    </source>
</evidence>
<evidence type="ECO:0000313" key="5">
    <source>
        <dbReference type="EMBL" id="ORZ17692.1"/>
    </source>
</evidence>
<sequence length="424" mass="47828">MASLVNNPSLSPSPEASNTQYNETQITTGTAVRAHGIHFIRQSWQNISTASKFMLIASIFFTVSQITVSIAVLVLYRQDTCDKPLDTYLTVHIVRVGLLLPLVVHRYLTRPLFLQQQQEHRPNSDQQMLPVARETQDYGPSPSTPSLSARQDPPSPQREFRPGFPLASNILSVQNHSNSYGALKEWCERLKSLLELFGILWFIVGNYLIFTSETCTYKAPGQYYTILGWVLLNYLIILVPIILCASVIFCLPGILVVLRLFNITEVPWMTTGASQEEILKIPIFKYESHKGDEFNAAASGSVLTKDQAINTQRKSFSTITMSWVRRLFLRSKNKKNDIENKSYPPITMNSLEDAVCSICLSDYETGDLICKLWCGHHFHKDCVHEWLGLNSLCPLCKQNFRGKDPVTADEIHSSGITTHPVTET</sequence>
<proteinExistence type="predicted"/>
<dbReference type="InterPro" id="IPR013083">
    <property type="entry name" value="Znf_RING/FYVE/PHD"/>
</dbReference>
<feature type="compositionally biased region" description="Low complexity" evidence="2">
    <location>
        <begin position="1"/>
        <end position="14"/>
    </location>
</feature>
<organism evidence="5 6">
    <name type="scientific">Absidia repens</name>
    <dbReference type="NCBI Taxonomy" id="90262"/>
    <lineage>
        <taxon>Eukaryota</taxon>
        <taxon>Fungi</taxon>
        <taxon>Fungi incertae sedis</taxon>
        <taxon>Mucoromycota</taxon>
        <taxon>Mucoromycotina</taxon>
        <taxon>Mucoromycetes</taxon>
        <taxon>Mucorales</taxon>
        <taxon>Cunninghamellaceae</taxon>
        <taxon>Absidia</taxon>
    </lineage>
</organism>
<dbReference type="AlphaFoldDB" id="A0A1X2IJH3"/>
<keyword evidence="1" id="KW-0479">Metal-binding</keyword>
<dbReference type="Pfam" id="PF13639">
    <property type="entry name" value="zf-RING_2"/>
    <property type="match status" value="1"/>
</dbReference>
<comment type="caution">
    <text evidence="5">The sequence shown here is derived from an EMBL/GenBank/DDBJ whole genome shotgun (WGS) entry which is preliminary data.</text>
</comment>
<name>A0A1X2IJH3_9FUNG</name>
<evidence type="ECO:0000259" key="4">
    <source>
        <dbReference type="PROSITE" id="PS50089"/>
    </source>
</evidence>
<evidence type="ECO:0000256" key="3">
    <source>
        <dbReference type="SAM" id="Phobius"/>
    </source>
</evidence>
<protein>
    <recommendedName>
        <fullName evidence="4">RING-type domain-containing protein</fullName>
    </recommendedName>
</protein>
<dbReference type="SMART" id="SM00184">
    <property type="entry name" value="RING"/>
    <property type="match status" value="1"/>
</dbReference>
<feature type="region of interest" description="Disordered" evidence="2">
    <location>
        <begin position="1"/>
        <end position="20"/>
    </location>
</feature>
<feature type="domain" description="RING-type" evidence="4">
    <location>
        <begin position="356"/>
        <end position="397"/>
    </location>
</feature>
<feature type="region of interest" description="Disordered" evidence="2">
    <location>
        <begin position="134"/>
        <end position="158"/>
    </location>
</feature>
<gene>
    <name evidence="5" type="ORF">BCR42DRAFT_350017</name>
</gene>
<keyword evidence="3" id="KW-1133">Transmembrane helix</keyword>
<dbReference type="Proteomes" id="UP000193560">
    <property type="component" value="Unassembled WGS sequence"/>
</dbReference>
<dbReference type="STRING" id="90262.A0A1X2IJH3"/>
<dbReference type="PANTHER" id="PTHR46225:SF19">
    <property type="entry name" value="RING-TYPE DOMAIN-CONTAINING PROTEIN"/>
    <property type="match status" value="1"/>
</dbReference>
<keyword evidence="3" id="KW-0812">Transmembrane</keyword>
<keyword evidence="3" id="KW-0472">Membrane</keyword>
<dbReference type="Gene3D" id="3.30.40.10">
    <property type="entry name" value="Zinc/RING finger domain, C3HC4 (zinc finger)"/>
    <property type="match status" value="1"/>
</dbReference>